<gene>
    <name evidence="2" type="ORF">HKI81_08850</name>
</gene>
<protein>
    <submittedName>
        <fullName evidence="2">Uncharacterized protein</fullName>
    </submittedName>
</protein>
<dbReference type="RefSeq" id="WP_170271187.1">
    <property type="nucleotide sequence ID" value="NZ_JABEQB010000025.1"/>
</dbReference>
<proteinExistence type="predicted"/>
<evidence type="ECO:0000313" key="3">
    <source>
        <dbReference type="Proteomes" id="UP000529861"/>
    </source>
</evidence>
<accession>A0A7Y2PLI4</accession>
<reference evidence="2 3" key="1">
    <citation type="submission" date="2020-04" db="EMBL/GenBank/DDBJ databases">
        <title>Draft genome sequence of Caldanaerobacter sunterraneus. strain 1523vc isolated from Griffin hot spring, Kamchatka, Russia.</title>
        <authorList>
            <person name="Toshchakov S.V."/>
            <person name="Podosokorskaya O.A."/>
            <person name="Kublanov I.V."/>
            <person name="Korzhenkov A."/>
            <person name="Patrushev M.V."/>
        </authorList>
    </citation>
    <scope>NUCLEOTIDE SEQUENCE [LARGE SCALE GENOMIC DNA]</scope>
    <source>
        <strain evidence="2 3">1523vc</strain>
    </source>
</reference>
<dbReference type="EMBL" id="JABEQB010000025">
    <property type="protein sequence ID" value="NNG67326.1"/>
    <property type="molecule type" value="Genomic_DNA"/>
</dbReference>
<comment type="caution">
    <text evidence="2">The sequence shown here is derived from an EMBL/GenBank/DDBJ whole genome shotgun (WGS) entry which is preliminary data.</text>
</comment>
<feature type="coiled-coil region" evidence="1">
    <location>
        <begin position="9"/>
        <end position="58"/>
    </location>
</feature>
<evidence type="ECO:0000256" key="1">
    <source>
        <dbReference type="SAM" id="Coils"/>
    </source>
</evidence>
<dbReference type="Proteomes" id="UP000529861">
    <property type="component" value="Unassembled WGS sequence"/>
</dbReference>
<keyword evidence="1" id="KW-0175">Coiled coil</keyword>
<evidence type="ECO:0000313" key="2">
    <source>
        <dbReference type="EMBL" id="NNG67326.1"/>
    </source>
</evidence>
<organism evidence="2 3">
    <name type="scientific">Caldanaerobacter subterraneus</name>
    <dbReference type="NCBI Taxonomy" id="911092"/>
    <lineage>
        <taxon>Bacteria</taxon>
        <taxon>Bacillati</taxon>
        <taxon>Bacillota</taxon>
        <taxon>Clostridia</taxon>
        <taxon>Thermoanaerobacterales</taxon>
        <taxon>Thermoanaerobacteraceae</taxon>
        <taxon>Caldanaerobacter</taxon>
    </lineage>
</organism>
<dbReference type="AlphaFoldDB" id="A0A7Y2PLI4"/>
<name>A0A7Y2PLI4_9THEO</name>
<sequence>MMYDYDGLIRETLKRMKDLEEQLKIADTDAEEVIFYQLQAEKARLRLLLREAKKSEQVQA</sequence>